<dbReference type="RefSeq" id="WP_192600623.1">
    <property type="nucleotide sequence ID" value="NZ_JADBEL010000045.1"/>
</dbReference>
<comment type="caution">
    <text evidence="1">The sequence shown here is derived from an EMBL/GenBank/DDBJ whole genome shotgun (WGS) entry which is preliminary data.</text>
</comment>
<keyword evidence="2" id="KW-1185">Reference proteome</keyword>
<gene>
    <name evidence="1" type="ORF">H4683_004164</name>
</gene>
<evidence type="ECO:0000313" key="2">
    <source>
        <dbReference type="Proteomes" id="UP000658225"/>
    </source>
</evidence>
<dbReference type="EMBL" id="JADBEL010000045">
    <property type="protein sequence ID" value="MBE1557036.1"/>
    <property type="molecule type" value="Genomic_DNA"/>
</dbReference>
<organism evidence="1 2">
    <name type="scientific">Sporosarcina limicola</name>
    <dbReference type="NCBI Taxonomy" id="34101"/>
    <lineage>
        <taxon>Bacteria</taxon>
        <taxon>Bacillati</taxon>
        <taxon>Bacillota</taxon>
        <taxon>Bacilli</taxon>
        <taxon>Bacillales</taxon>
        <taxon>Caryophanaceae</taxon>
        <taxon>Sporosarcina</taxon>
    </lineage>
</organism>
<dbReference type="Proteomes" id="UP000658225">
    <property type="component" value="Unassembled WGS sequence"/>
</dbReference>
<sequence>MKILQEATAHSIELLTTQAQRELELDGAMLPSIINQLQGMRLLICSIRGMEKYYDEINELIKKLWDEIGK</sequence>
<reference evidence="1" key="1">
    <citation type="submission" date="2020-10" db="EMBL/GenBank/DDBJ databases">
        <title>Genomic Encyclopedia of Type Strains, Phase IV (KMG-IV): sequencing the most valuable type-strain genomes for metagenomic binning, comparative biology and taxonomic classification.</title>
        <authorList>
            <person name="Goeker M."/>
        </authorList>
    </citation>
    <scope>NUCLEOTIDE SEQUENCE</scope>
    <source>
        <strain evidence="1">DSM 13886</strain>
    </source>
</reference>
<accession>A0A927MTF8</accession>
<protein>
    <submittedName>
        <fullName evidence="1">Uncharacterized protein</fullName>
    </submittedName>
</protein>
<name>A0A927MTF8_9BACL</name>
<dbReference type="AlphaFoldDB" id="A0A927MTF8"/>
<proteinExistence type="predicted"/>
<evidence type="ECO:0000313" key="1">
    <source>
        <dbReference type="EMBL" id="MBE1557036.1"/>
    </source>
</evidence>